<comment type="caution">
    <text evidence="2">The sequence shown here is derived from an EMBL/GenBank/DDBJ whole genome shotgun (WGS) entry which is preliminary data.</text>
</comment>
<accession>A0ABP0S8N3</accession>
<name>A0ABP0S8N3_9DINO</name>
<gene>
    <name evidence="2" type="ORF">SCF082_LOCUS50566</name>
</gene>
<evidence type="ECO:0000313" key="2">
    <source>
        <dbReference type="EMBL" id="CAK9108730.1"/>
    </source>
</evidence>
<evidence type="ECO:0000313" key="3">
    <source>
        <dbReference type="Proteomes" id="UP001642464"/>
    </source>
</evidence>
<reference evidence="2 3" key="1">
    <citation type="submission" date="2024-02" db="EMBL/GenBank/DDBJ databases">
        <authorList>
            <person name="Chen Y."/>
            <person name="Shah S."/>
            <person name="Dougan E. K."/>
            <person name="Thang M."/>
            <person name="Chan C."/>
        </authorList>
    </citation>
    <scope>NUCLEOTIDE SEQUENCE [LARGE SCALE GENOMIC DNA]</scope>
</reference>
<evidence type="ECO:0000256" key="1">
    <source>
        <dbReference type="SAM" id="MobiDB-lite"/>
    </source>
</evidence>
<feature type="region of interest" description="Disordered" evidence="1">
    <location>
        <begin position="1"/>
        <end position="22"/>
    </location>
</feature>
<sequence>MDVPSELFSDDGVSPTGRSDYTPRLRRQPMLLIHLDINKTVIQSDSIQMKSIEEGIREGIAELFWGTLRQDESGKVVGWDWCKNRPSCSPPEITDCPPSELYTYVSFCKKMHTEKDQQKISIRSFRLVEDDEVRAEMMKVLDLAMKKLQLPAEAG</sequence>
<keyword evidence="3" id="KW-1185">Reference proteome</keyword>
<proteinExistence type="predicted"/>
<dbReference type="EMBL" id="CAXAMM010043140">
    <property type="protein sequence ID" value="CAK9108730.1"/>
    <property type="molecule type" value="Genomic_DNA"/>
</dbReference>
<organism evidence="2 3">
    <name type="scientific">Durusdinium trenchii</name>
    <dbReference type="NCBI Taxonomy" id="1381693"/>
    <lineage>
        <taxon>Eukaryota</taxon>
        <taxon>Sar</taxon>
        <taxon>Alveolata</taxon>
        <taxon>Dinophyceae</taxon>
        <taxon>Suessiales</taxon>
        <taxon>Symbiodiniaceae</taxon>
        <taxon>Durusdinium</taxon>
    </lineage>
</organism>
<evidence type="ECO:0008006" key="4">
    <source>
        <dbReference type="Google" id="ProtNLM"/>
    </source>
</evidence>
<protein>
    <recommendedName>
        <fullName evidence="4">Proteasome assembly chaperone 3</fullName>
    </recommendedName>
</protein>
<dbReference type="Proteomes" id="UP001642464">
    <property type="component" value="Unassembled WGS sequence"/>
</dbReference>